<dbReference type="GO" id="GO:0015990">
    <property type="term" value="P:electron transport coupled proton transport"/>
    <property type="evidence" value="ECO:0007669"/>
    <property type="project" value="TreeGrafter"/>
</dbReference>
<evidence type="ECO:0000256" key="8">
    <source>
        <dbReference type="ARBA" id="ARBA00022989"/>
    </source>
</evidence>
<dbReference type="GO" id="GO:0042773">
    <property type="term" value="P:ATP synthesis coupled electron transport"/>
    <property type="evidence" value="ECO:0007669"/>
    <property type="project" value="InterPro"/>
</dbReference>
<dbReference type="EMBL" id="AUSU01003174">
    <property type="protein sequence ID" value="EPS67324.1"/>
    <property type="molecule type" value="Genomic_DNA"/>
</dbReference>
<organism evidence="15 16">
    <name type="scientific">Genlisea aurea</name>
    <dbReference type="NCBI Taxonomy" id="192259"/>
    <lineage>
        <taxon>Eukaryota</taxon>
        <taxon>Viridiplantae</taxon>
        <taxon>Streptophyta</taxon>
        <taxon>Embryophyta</taxon>
        <taxon>Tracheophyta</taxon>
        <taxon>Spermatophyta</taxon>
        <taxon>Magnoliopsida</taxon>
        <taxon>eudicotyledons</taxon>
        <taxon>Gunneridae</taxon>
        <taxon>Pentapetalae</taxon>
        <taxon>asterids</taxon>
        <taxon>lamiids</taxon>
        <taxon>Lamiales</taxon>
        <taxon>Lentibulariaceae</taxon>
        <taxon>Genlisea</taxon>
    </lineage>
</organism>
<keyword evidence="16" id="KW-1185">Reference proteome</keyword>
<evidence type="ECO:0000256" key="13">
    <source>
        <dbReference type="SAM" id="Phobius"/>
    </source>
</evidence>
<comment type="similarity">
    <text evidence="3">Belongs to the complex I subunit 5 family.</text>
</comment>
<dbReference type="PANTHER" id="PTHR42829">
    <property type="entry name" value="NADH-UBIQUINONE OXIDOREDUCTASE CHAIN 5"/>
    <property type="match status" value="1"/>
</dbReference>
<reference evidence="15 16" key="1">
    <citation type="journal article" date="2013" name="BMC Genomics">
        <title>The miniature genome of a carnivorous plant Genlisea aurea contains a low number of genes and short non-coding sequences.</title>
        <authorList>
            <person name="Leushkin E.V."/>
            <person name="Sutormin R.A."/>
            <person name="Nabieva E.R."/>
            <person name="Penin A.A."/>
            <person name="Kondrashov A.S."/>
            <person name="Logacheva M.D."/>
        </authorList>
    </citation>
    <scope>NUCLEOTIDE SEQUENCE [LARGE SCALE GENOMIC DNA]</scope>
</reference>
<name>S8CJK2_9LAMI</name>
<feature type="transmembrane region" description="Helical" evidence="13">
    <location>
        <begin position="6"/>
        <end position="22"/>
    </location>
</feature>
<dbReference type="Proteomes" id="UP000015453">
    <property type="component" value="Unassembled WGS sequence"/>
</dbReference>
<proteinExistence type="inferred from homology"/>
<evidence type="ECO:0000256" key="4">
    <source>
        <dbReference type="ARBA" id="ARBA00022448"/>
    </source>
</evidence>
<keyword evidence="6 13" id="KW-0812">Transmembrane</keyword>
<evidence type="ECO:0000256" key="6">
    <source>
        <dbReference type="ARBA" id="ARBA00022692"/>
    </source>
</evidence>
<evidence type="ECO:0000256" key="9">
    <source>
        <dbReference type="ARBA" id="ARBA00023027"/>
    </source>
</evidence>
<evidence type="ECO:0000256" key="11">
    <source>
        <dbReference type="ARBA" id="ARBA00047726"/>
    </source>
</evidence>
<comment type="catalytic activity">
    <reaction evidence="12">
        <text>a plastoquinone + NADH + (n+1) H(+)(in) = a plastoquinol + NAD(+) + n H(+)(out)</text>
        <dbReference type="Rhea" id="RHEA:42608"/>
        <dbReference type="Rhea" id="RHEA-COMP:9561"/>
        <dbReference type="Rhea" id="RHEA-COMP:9562"/>
        <dbReference type="ChEBI" id="CHEBI:15378"/>
        <dbReference type="ChEBI" id="CHEBI:17757"/>
        <dbReference type="ChEBI" id="CHEBI:57540"/>
        <dbReference type="ChEBI" id="CHEBI:57945"/>
        <dbReference type="ChEBI" id="CHEBI:62192"/>
    </reaction>
</comment>
<dbReference type="InterPro" id="IPR003945">
    <property type="entry name" value="NU5C-like"/>
</dbReference>
<protein>
    <recommendedName>
        <fullName evidence="14">NADH:quinone oxidoreductase/Mrp antiporter transmembrane domain-containing protein</fullName>
    </recommendedName>
</protein>
<evidence type="ECO:0000256" key="1">
    <source>
        <dbReference type="ARBA" id="ARBA00004141"/>
    </source>
</evidence>
<feature type="non-terminal residue" evidence="15">
    <location>
        <position position="76"/>
    </location>
</feature>
<comment type="subcellular location">
    <subcellularLocation>
        <location evidence="1">Membrane</location>
        <topology evidence="1">Multi-pass membrane protein</topology>
    </subcellularLocation>
    <subcellularLocation>
        <location evidence="2">Plastid</location>
        <location evidence="2">Chloroplast thylakoid membrane</location>
    </subcellularLocation>
</comment>
<evidence type="ECO:0000256" key="2">
    <source>
        <dbReference type="ARBA" id="ARBA00004334"/>
    </source>
</evidence>
<sequence>PTPVSALLHSATLVTAGALLLYKNIYILNYNNSLCILIILLGGISCIYNNISSINYLDIKRIVAYSTCTHISLIIM</sequence>
<accession>S8CJK2</accession>
<comment type="caution">
    <text evidence="15">The sequence shown here is derived from an EMBL/GenBank/DDBJ whole genome shotgun (WGS) entry which is preliminary data.</text>
</comment>
<evidence type="ECO:0000256" key="3">
    <source>
        <dbReference type="ARBA" id="ARBA00008200"/>
    </source>
</evidence>
<evidence type="ECO:0000313" key="16">
    <source>
        <dbReference type="Proteomes" id="UP000015453"/>
    </source>
</evidence>
<evidence type="ECO:0000259" key="14">
    <source>
        <dbReference type="Pfam" id="PF00361"/>
    </source>
</evidence>
<gene>
    <name evidence="15" type="ORF">M569_07452</name>
</gene>
<feature type="domain" description="NADH:quinone oxidoreductase/Mrp antiporter transmembrane" evidence="14">
    <location>
        <begin position="1"/>
        <end position="75"/>
    </location>
</feature>
<feature type="non-terminal residue" evidence="15">
    <location>
        <position position="1"/>
    </location>
</feature>
<keyword evidence="5" id="KW-0934">Plastid</keyword>
<evidence type="ECO:0000256" key="5">
    <source>
        <dbReference type="ARBA" id="ARBA00022640"/>
    </source>
</evidence>
<dbReference type="GO" id="GO:0008137">
    <property type="term" value="F:NADH dehydrogenase (ubiquinone) activity"/>
    <property type="evidence" value="ECO:0007669"/>
    <property type="project" value="InterPro"/>
</dbReference>
<comment type="catalytic activity">
    <reaction evidence="11">
        <text>a plastoquinone + NADPH + (n+1) H(+)(in) = a plastoquinol + NADP(+) + n H(+)(out)</text>
        <dbReference type="Rhea" id="RHEA:42612"/>
        <dbReference type="Rhea" id="RHEA-COMP:9561"/>
        <dbReference type="Rhea" id="RHEA-COMP:9562"/>
        <dbReference type="ChEBI" id="CHEBI:15378"/>
        <dbReference type="ChEBI" id="CHEBI:17757"/>
        <dbReference type="ChEBI" id="CHEBI:57783"/>
        <dbReference type="ChEBI" id="CHEBI:58349"/>
        <dbReference type="ChEBI" id="CHEBI:62192"/>
    </reaction>
</comment>
<dbReference type="PANTHER" id="PTHR42829:SF2">
    <property type="entry name" value="NADH-UBIQUINONE OXIDOREDUCTASE CHAIN 5"/>
    <property type="match status" value="1"/>
</dbReference>
<dbReference type="GO" id="GO:0009535">
    <property type="term" value="C:chloroplast thylakoid membrane"/>
    <property type="evidence" value="ECO:0007669"/>
    <property type="project" value="UniProtKB-SubCell"/>
</dbReference>
<evidence type="ECO:0000256" key="7">
    <source>
        <dbReference type="ARBA" id="ARBA00022967"/>
    </source>
</evidence>
<evidence type="ECO:0000256" key="10">
    <source>
        <dbReference type="ARBA" id="ARBA00023136"/>
    </source>
</evidence>
<evidence type="ECO:0000313" key="15">
    <source>
        <dbReference type="EMBL" id="EPS67324.1"/>
    </source>
</evidence>
<keyword evidence="9" id="KW-0520">NAD</keyword>
<keyword evidence="7" id="KW-1278">Translocase</keyword>
<dbReference type="GO" id="GO:0003954">
    <property type="term" value="F:NADH dehydrogenase activity"/>
    <property type="evidence" value="ECO:0007669"/>
    <property type="project" value="TreeGrafter"/>
</dbReference>
<keyword evidence="4" id="KW-0813">Transport</keyword>
<evidence type="ECO:0000256" key="12">
    <source>
        <dbReference type="ARBA" id="ARBA00048026"/>
    </source>
</evidence>
<dbReference type="InterPro" id="IPR001750">
    <property type="entry name" value="ND/Mrp_TM"/>
</dbReference>
<dbReference type="AlphaFoldDB" id="S8CJK2"/>
<keyword evidence="10 13" id="KW-0472">Membrane</keyword>
<keyword evidence="8 13" id="KW-1133">Transmembrane helix</keyword>
<dbReference type="Pfam" id="PF00361">
    <property type="entry name" value="Proton_antipo_M"/>
    <property type="match status" value="1"/>
</dbReference>
<feature type="transmembrane region" description="Helical" evidence="13">
    <location>
        <begin position="34"/>
        <end position="51"/>
    </location>
</feature>